<dbReference type="Pfam" id="PF16220">
    <property type="entry name" value="DUF4880"/>
    <property type="match status" value="1"/>
</dbReference>
<feature type="domain" description="FecR protein" evidence="3">
    <location>
        <begin position="122"/>
        <end position="214"/>
    </location>
</feature>
<proteinExistence type="predicted"/>
<dbReference type="Pfam" id="PF04773">
    <property type="entry name" value="FecR"/>
    <property type="match status" value="1"/>
</dbReference>
<keyword evidence="2" id="KW-0472">Membrane</keyword>
<evidence type="ECO:0000313" key="5">
    <source>
        <dbReference type="EMBL" id="KYO54221.1"/>
    </source>
</evidence>
<dbReference type="InterPro" id="IPR006860">
    <property type="entry name" value="FecR"/>
</dbReference>
<dbReference type="AlphaFoldDB" id="A0A162LBC1"/>
<dbReference type="PANTHER" id="PTHR30273:SF2">
    <property type="entry name" value="PROTEIN FECR"/>
    <property type="match status" value="1"/>
</dbReference>
<feature type="region of interest" description="Disordered" evidence="1">
    <location>
        <begin position="1"/>
        <end position="22"/>
    </location>
</feature>
<dbReference type="Gene3D" id="2.60.120.1440">
    <property type="match status" value="1"/>
</dbReference>
<comment type="caution">
    <text evidence="5">The sequence shown here is derived from an EMBL/GenBank/DDBJ whole genome shotgun (WGS) entry which is preliminary data.</text>
</comment>
<evidence type="ECO:0000313" key="6">
    <source>
        <dbReference type="Proteomes" id="UP000075787"/>
    </source>
</evidence>
<evidence type="ECO:0000256" key="1">
    <source>
        <dbReference type="SAM" id="MobiDB-lite"/>
    </source>
</evidence>
<name>A0A162LBC1_9PROT</name>
<dbReference type="RefSeq" id="WP_062763204.1">
    <property type="nucleotide sequence ID" value="NZ_CP121045.1"/>
</dbReference>
<gene>
    <name evidence="5" type="ORF">AUP44_25495</name>
</gene>
<evidence type="ECO:0000259" key="3">
    <source>
        <dbReference type="Pfam" id="PF04773"/>
    </source>
</evidence>
<dbReference type="GeneID" id="97240587"/>
<accession>A0A162LBC1</accession>
<dbReference type="Proteomes" id="UP000075787">
    <property type="component" value="Unassembled WGS sequence"/>
</dbReference>
<dbReference type="PANTHER" id="PTHR30273">
    <property type="entry name" value="PERIPLASMIC SIGNAL SENSOR AND SIGMA FACTOR ACTIVATOR FECR-RELATED"/>
    <property type="match status" value="1"/>
</dbReference>
<dbReference type="EMBL" id="LPZR01000094">
    <property type="protein sequence ID" value="KYO54221.1"/>
    <property type="molecule type" value="Genomic_DNA"/>
</dbReference>
<evidence type="ECO:0000256" key="2">
    <source>
        <dbReference type="SAM" id="Phobius"/>
    </source>
</evidence>
<organism evidence="5 6">
    <name type="scientific">Tistrella mobilis</name>
    <dbReference type="NCBI Taxonomy" id="171437"/>
    <lineage>
        <taxon>Bacteria</taxon>
        <taxon>Pseudomonadati</taxon>
        <taxon>Pseudomonadota</taxon>
        <taxon>Alphaproteobacteria</taxon>
        <taxon>Geminicoccales</taxon>
        <taxon>Geminicoccaceae</taxon>
        <taxon>Tistrella</taxon>
    </lineage>
</organism>
<dbReference type="InterPro" id="IPR032623">
    <property type="entry name" value="FecR_N"/>
</dbReference>
<protein>
    <submittedName>
        <fullName evidence="5">Uncharacterized protein</fullName>
    </submittedName>
</protein>
<evidence type="ECO:0000259" key="4">
    <source>
        <dbReference type="Pfam" id="PF16220"/>
    </source>
</evidence>
<feature type="transmembrane region" description="Helical" evidence="2">
    <location>
        <begin position="96"/>
        <end position="117"/>
    </location>
</feature>
<dbReference type="PIRSF" id="PIRSF018266">
    <property type="entry name" value="FecR"/>
    <property type="match status" value="1"/>
</dbReference>
<keyword evidence="2" id="KW-1133">Transmembrane helix</keyword>
<keyword evidence="2" id="KW-0812">Transmembrane</keyword>
<dbReference type="OrthoDB" id="1098280at2"/>
<dbReference type="GO" id="GO:0016989">
    <property type="term" value="F:sigma factor antagonist activity"/>
    <property type="evidence" value="ECO:0007669"/>
    <property type="project" value="TreeGrafter"/>
</dbReference>
<reference evidence="5 6" key="1">
    <citation type="submission" date="2015-12" db="EMBL/GenBank/DDBJ databases">
        <title>Genome sequence of Tistrella mobilis MCCC 1A02139.</title>
        <authorList>
            <person name="Lu L."/>
            <person name="Lai Q."/>
            <person name="Shao Z."/>
            <person name="Qian P."/>
        </authorList>
    </citation>
    <scope>NUCLEOTIDE SEQUENCE [LARGE SCALE GENOMIC DNA]</scope>
    <source>
        <strain evidence="5 6">MCCC 1A02139</strain>
    </source>
</reference>
<feature type="domain" description="FecR N-terminal" evidence="4">
    <location>
        <begin position="22"/>
        <end position="62"/>
    </location>
</feature>
<sequence>MRRDPPSPDATDPEPHDDPAADQALDWFLTLRDGTADAATRAEFARWQARDPRHAAEFRRVTAAWGAESFAAAVQELPAAATAAAPRRRPMLRRMAGLAMAAGFAALALWQGPALMIRLEADHRTATGERATITLPDGSTMMLDTASAVAVDFDGGRRLVTLLKGEAWFDVRHDPDHPFRVTGGFTTVTVLGTAFAVEARDDRDEIVLERGRVEVARRDGLGRPVVMVPGQQVIASAAGLDPARPVDTSRALAWREGRLVFHDRPLGEVVDSLARYHPGYVILADREAAGLAVSGSYRLDDVGAGFAGLADAAGLSLRTLPGGILVLE</sequence>
<dbReference type="InterPro" id="IPR012373">
    <property type="entry name" value="Ferrdict_sens_TM"/>
</dbReference>